<reference evidence="4" key="1">
    <citation type="submission" date="2015-02" db="EMBL/GenBank/DDBJ databases">
        <title>Genome sequencing for Strongylocentrotus purpuratus.</title>
        <authorList>
            <person name="Murali S."/>
            <person name="Liu Y."/>
            <person name="Vee V."/>
            <person name="English A."/>
            <person name="Wang M."/>
            <person name="Skinner E."/>
            <person name="Han Y."/>
            <person name="Muzny D.M."/>
            <person name="Worley K.C."/>
            <person name="Gibbs R.A."/>
        </authorList>
    </citation>
    <scope>NUCLEOTIDE SEQUENCE</scope>
</reference>
<dbReference type="AlphaFoldDB" id="A0A7M7G1G1"/>
<feature type="transmembrane region" description="Helical" evidence="2">
    <location>
        <begin position="155"/>
        <end position="175"/>
    </location>
</feature>
<dbReference type="Proteomes" id="UP000007110">
    <property type="component" value="Unassembled WGS sequence"/>
</dbReference>
<evidence type="ECO:0000313" key="3">
    <source>
        <dbReference type="EnsemblMetazoa" id="XP_001199384"/>
    </source>
</evidence>
<dbReference type="RefSeq" id="XP_001199384.2">
    <property type="nucleotide sequence ID" value="XM_001199384.4"/>
</dbReference>
<feature type="region of interest" description="Disordered" evidence="1">
    <location>
        <begin position="302"/>
        <end position="338"/>
    </location>
</feature>
<keyword evidence="4" id="KW-1185">Reference proteome</keyword>
<dbReference type="KEGG" id="spu:763421"/>
<name>A0A7M7G1G1_STRPU</name>
<proteinExistence type="predicted"/>
<sequence>MERVKREFRLRNFGFCDTSPEEFYRFQFYWPRQPTSYVVYRVIIAFYQVLWNALVIIYWDDTRFYRPVDTTAKWPIYLSNWSFFFLTLYFVTAAASAVTYHLSKSKSKVSSTSPESTRIGSIKTTSPILPASGDPTEPDLSFVTRPLPWYFKLTWFLQSIASSAVLFVAMGYWFFEYNPELEKLHVFTLHVHAVGTVLALVDFTVVAHPFRVLHFVYPVLYFTVYIIFTVIYYYAGGINPYGGKEMYEGLIDWEDGVKDSVAMTMVFIFVLGPVLHAMYFGLYLLRRLVAGEISVSCRRRRGGRAGAGEKSRGEGEDAEKEEDRKRLDENIENCNTEC</sequence>
<keyword evidence="2" id="KW-1133">Transmembrane helix</keyword>
<dbReference type="OrthoDB" id="419711at2759"/>
<dbReference type="PANTHER" id="PTHR12242">
    <property type="entry name" value="OS02G0130600 PROTEIN-RELATED"/>
    <property type="match status" value="1"/>
</dbReference>
<reference evidence="3" key="2">
    <citation type="submission" date="2021-01" db="UniProtKB">
        <authorList>
            <consortium name="EnsemblMetazoa"/>
        </authorList>
    </citation>
    <scope>IDENTIFICATION</scope>
</reference>
<dbReference type="GeneID" id="763421"/>
<feature type="transmembrane region" description="Helical" evidence="2">
    <location>
        <begin position="215"/>
        <end position="235"/>
    </location>
</feature>
<protein>
    <recommendedName>
        <fullName evidence="5">Protein rolling stone</fullName>
    </recommendedName>
</protein>
<dbReference type="InParanoid" id="A0A7M7G1G1"/>
<accession>A0A7M7G1G1</accession>
<organism evidence="3 4">
    <name type="scientific">Strongylocentrotus purpuratus</name>
    <name type="common">Purple sea urchin</name>
    <dbReference type="NCBI Taxonomy" id="7668"/>
    <lineage>
        <taxon>Eukaryota</taxon>
        <taxon>Metazoa</taxon>
        <taxon>Echinodermata</taxon>
        <taxon>Eleutherozoa</taxon>
        <taxon>Echinozoa</taxon>
        <taxon>Echinoidea</taxon>
        <taxon>Euechinoidea</taxon>
        <taxon>Echinacea</taxon>
        <taxon>Camarodonta</taxon>
        <taxon>Echinidea</taxon>
        <taxon>Strongylocentrotidae</taxon>
        <taxon>Strongylocentrotus</taxon>
    </lineage>
</organism>
<dbReference type="InterPro" id="IPR049352">
    <property type="entry name" value="Rost"/>
</dbReference>
<feature type="transmembrane region" description="Helical" evidence="2">
    <location>
        <begin position="79"/>
        <end position="102"/>
    </location>
</feature>
<feature type="compositionally biased region" description="Basic and acidic residues" evidence="1">
    <location>
        <begin position="307"/>
        <end position="329"/>
    </location>
</feature>
<evidence type="ECO:0000256" key="2">
    <source>
        <dbReference type="SAM" id="Phobius"/>
    </source>
</evidence>
<feature type="transmembrane region" description="Helical" evidence="2">
    <location>
        <begin position="38"/>
        <end position="59"/>
    </location>
</feature>
<feature type="transmembrane region" description="Helical" evidence="2">
    <location>
        <begin position="187"/>
        <end position="208"/>
    </location>
</feature>
<evidence type="ECO:0008006" key="5">
    <source>
        <dbReference type="Google" id="ProtNLM"/>
    </source>
</evidence>
<keyword evidence="2" id="KW-0472">Membrane</keyword>
<dbReference type="Pfam" id="PF21534">
    <property type="entry name" value="Rost"/>
    <property type="match status" value="1"/>
</dbReference>
<evidence type="ECO:0000313" key="4">
    <source>
        <dbReference type="Proteomes" id="UP000007110"/>
    </source>
</evidence>
<keyword evidence="2" id="KW-0812">Transmembrane</keyword>
<dbReference type="EnsemblMetazoa" id="XM_001199384">
    <property type="protein sequence ID" value="XP_001199384"/>
    <property type="gene ID" value="LOC763421"/>
</dbReference>
<evidence type="ECO:0000256" key="1">
    <source>
        <dbReference type="SAM" id="MobiDB-lite"/>
    </source>
</evidence>
<dbReference type="GO" id="GO:0016020">
    <property type="term" value="C:membrane"/>
    <property type="evidence" value="ECO:0000318"/>
    <property type="project" value="GO_Central"/>
</dbReference>
<dbReference type="PANTHER" id="PTHR12242:SF1">
    <property type="entry name" value="MYND-TYPE DOMAIN-CONTAINING PROTEIN"/>
    <property type="match status" value="1"/>
</dbReference>
<dbReference type="OMA" id="YLSNWSF"/>
<feature type="transmembrane region" description="Helical" evidence="2">
    <location>
        <begin position="261"/>
        <end position="285"/>
    </location>
</feature>